<evidence type="ECO:0000256" key="3">
    <source>
        <dbReference type="ARBA" id="ARBA00022787"/>
    </source>
</evidence>
<evidence type="ECO:0000256" key="2">
    <source>
        <dbReference type="ARBA" id="ARBA00022741"/>
    </source>
</evidence>
<dbReference type="InterPro" id="IPR003959">
    <property type="entry name" value="ATPase_AAA_core"/>
</dbReference>
<dbReference type="InterPro" id="IPR051701">
    <property type="entry name" value="Mito_OM_Translocase_MSP1"/>
</dbReference>
<dbReference type="InterPro" id="IPR041569">
    <property type="entry name" value="AAA_lid_3"/>
</dbReference>
<evidence type="ECO:0000256" key="1">
    <source>
        <dbReference type="ARBA" id="ARBA00004572"/>
    </source>
</evidence>
<evidence type="ECO:0000256" key="4">
    <source>
        <dbReference type="ARBA" id="ARBA00022840"/>
    </source>
</evidence>
<reference evidence="8 9" key="1">
    <citation type="journal article" date="2003" name="Science">
        <title>Finding functional features in Saccharomyces genomes by phylogenetic footprinting.</title>
        <authorList>
            <person name="Cliften P.F."/>
            <person name="Sudarsanam P."/>
            <person name="Desikan A."/>
            <person name="Fulton L."/>
            <person name="Fulton B."/>
            <person name="Majors J."/>
            <person name="Waterston R."/>
            <person name="Cohen B.A."/>
            <person name="Johnston M."/>
        </authorList>
    </citation>
    <scope>NUCLEOTIDE SEQUENCE [LARGE SCALE GENOMIC DNA]</scope>
    <source>
        <strain evidence="9">ATCC MYA-4449 / AS 2.2408 / CBS 8840 / NBRC 1802 / NCYC 2889</strain>
    </source>
</reference>
<dbReference type="Gene3D" id="3.40.50.300">
    <property type="entry name" value="P-loop containing nucleotide triphosphate hydrolases"/>
    <property type="match status" value="1"/>
</dbReference>
<comment type="caution">
    <text evidence="8">The sequence shown here is derived from an EMBL/GenBank/DDBJ whole genome shotgun (WGS) entry which is preliminary data.</text>
</comment>
<dbReference type="GO" id="GO:0016887">
    <property type="term" value="F:ATP hydrolysis activity"/>
    <property type="evidence" value="ECO:0007669"/>
    <property type="project" value="InterPro"/>
</dbReference>
<keyword evidence="3" id="KW-1000">Mitochondrion outer membrane</keyword>
<dbReference type="GO" id="GO:0140570">
    <property type="term" value="P:extraction of mislocalized protein from mitochondrial outer membrane"/>
    <property type="evidence" value="ECO:0007669"/>
    <property type="project" value="TreeGrafter"/>
</dbReference>
<dbReference type="Pfam" id="PF17862">
    <property type="entry name" value="AAA_lid_3"/>
    <property type="match status" value="1"/>
</dbReference>
<feature type="domain" description="AAA+ ATPase" evidence="7">
    <location>
        <begin position="165"/>
        <end position="299"/>
    </location>
</feature>
<comment type="similarity">
    <text evidence="6">Belongs to the AAA ATPase family.</text>
</comment>
<comment type="subcellular location">
    <subcellularLocation>
        <location evidence="1">Mitochondrion outer membrane</location>
        <topology evidence="1">Single-pass membrane protein</topology>
    </subcellularLocation>
</comment>
<keyword evidence="3" id="KW-0472">Membrane</keyword>
<dbReference type="InterPro" id="IPR027417">
    <property type="entry name" value="P-loop_NTPase"/>
</dbReference>
<dbReference type="STRING" id="226230.J4TZ37"/>
<proteinExistence type="inferred from homology"/>
<dbReference type="SUPFAM" id="SSF52540">
    <property type="entry name" value="P-loop containing nucleoside triphosphate hydrolases"/>
    <property type="match status" value="1"/>
</dbReference>
<dbReference type="GO" id="GO:0005741">
    <property type="term" value="C:mitochondrial outer membrane"/>
    <property type="evidence" value="ECO:0007669"/>
    <property type="project" value="UniProtKB-SubCell"/>
</dbReference>
<dbReference type="EMBL" id="AACI03000872">
    <property type="protein sequence ID" value="EJT43345.1"/>
    <property type="molecule type" value="Genomic_DNA"/>
</dbReference>
<sequence length="402" mass="45075">MPKPLRFTFSKIVILSYCLLTLFKEKEEQEAISIRSQRRLMSRRFDLKTITDLSVLVGTGISLYYLISRLLNDVESGPLSGKSKESKAKQSLQWEKLVKRSPALAEVTLDSYERTILSSIVTPEEINITFQDIGGLDPLISDLHESVIYPLMMPEVYSNSPLLQAPSGVLLYGPPGCGKTMLAKALAKESGANFISIRMSSIMDKWYGESNKIVDAMFSLANKLQPCIIFIDEIDSFLRERSSTDHEVTATLKAEFMTLWDGLLSNGRVMIIGATNRINDIDDAFLRRLPKRFLVSLPGSDQRYKILGVLLKDTKLDEDDFDLQVIADNTKGFSGSDLKELCREAALDAAKEYIKQKRQLIDSGKIDASDNSSLKIRPLKTKDFARKLRLDVTSTLASQPLD</sequence>
<dbReference type="FunFam" id="3.40.50.300:FF:000538">
    <property type="entry name" value="ATPase family AAA domain-containing protein 1"/>
    <property type="match status" value="1"/>
</dbReference>
<organism evidence="8 9">
    <name type="scientific">Saccharomyces kudriavzevii (strain ATCC MYA-4449 / AS 2.2408 / CBS 8840 / NBRC 1802 / NCYC 2889)</name>
    <name type="common">Yeast</name>
    <dbReference type="NCBI Taxonomy" id="226230"/>
    <lineage>
        <taxon>Eukaryota</taxon>
        <taxon>Fungi</taxon>
        <taxon>Dikarya</taxon>
        <taxon>Ascomycota</taxon>
        <taxon>Saccharomycotina</taxon>
        <taxon>Saccharomycetes</taxon>
        <taxon>Saccharomycetales</taxon>
        <taxon>Saccharomycetaceae</taxon>
        <taxon>Saccharomyces</taxon>
    </lineage>
</organism>
<dbReference type="CDD" id="cd19520">
    <property type="entry name" value="RecA-like_ATAD1"/>
    <property type="match status" value="1"/>
</dbReference>
<keyword evidence="4 6" id="KW-0067">ATP-binding</keyword>
<dbReference type="PROSITE" id="PS00674">
    <property type="entry name" value="AAA"/>
    <property type="match status" value="1"/>
</dbReference>
<dbReference type="AlphaFoldDB" id="J4TZ37"/>
<keyword evidence="2 6" id="KW-0547">Nucleotide-binding</keyword>
<keyword evidence="9" id="KW-1185">Reference proteome</keyword>
<evidence type="ECO:0000256" key="6">
    <source>
        <dbReference type="RuleBase" id="RU003651"/>
    </source>
</evidence>
<dbReference type="SMART" id="SM00382">
    <property type="entry name" value="AAA"/>
    <property type="match status" value="1"/>
</dbReference>
<protein>
    <submittedName>
        <fullName evidence="8">MSP1-like protein</fullName>
    </submittedName>
</protein>
<dbReference type="PANTHER" id="PTHR45644:SF3">
    <property type="entry name" value="FI08533P-RELATED"/>
    <property type="match status" value="1"/>
</dbReference>
<evidence type="ECO:0000313" key="9">
    <source>
        <dbReference type="Proteomes" id="UP000002753"/>
    </source>
</evidence>
<gene>
    <name evidence="8" type="primary">YGR028W</name>
    <name evidence="8" type="ORF">SKUD_171503</name>
</gene>
<evidence type="ECO:0000313" key="8">
    <source>
        <dbReference type="EMBL" id="EJT43345.1"/>
    </source>
</evidence>
<dbReference type="GO" id="GO:0140567">
    <property type="term" value="F:membrane protein dislocase activity"/>
    <property type="evidence" value="ECO:0007669"/>
    <property type="project" value="UniProtKB-ARBA"/>
</dbReference>
<dbReference type="InterPro" id="IPR003593">
    <property type="entry name" value="AAA+_ATPase"/>
</dbReference>
<dbReference type="HOGENOM" id="CLU_000688_21_14_1"/>
<name>J4TZ37_SACK1</name>
<evidence type="ECO:0000259" key="7">
    <source>
        <dbReference type="SMART" id="SM00382"/>
    </source>
</evidence>
<dbReference type="InterPro" id="IPR003960">
    <property type="entry name" value="ATPase_AAA_CS"/>
</dbReference>
<dbReference type="Pfam" id="PF00004">
    <property type="entry name" value="AAA"/>
    <property type="match status" value="1"/>
</dbReference>
<reference evidence="9" key="2">
    <citation type="journal article" date="2011" name="G3 (Bethesda)">
        <title>The awesome power of yeast evolutionary genetics: New genome sequences and strain resources for the Saccharomyces sensu stricto genus.</title>
        <authorList>
            <person name="Scannell D.R."/>
            <person name="Zill O.A."/>
            <person name="Rokas A."/>
            <person name="Payen C."/>
            <person name="Dunham M.J."/>
            <person name="Eisen M.B."/>
            <person name="Rine J."/>
            <person name="Johnston M."/>
            <person name="Hittinger C.T."/>
        </authorList>
    </citation>
    <scope>GENOME REANNOTATION</scope>
    <source>
        <strain evidence="9">ATCC MYA-4449 / AS 2.2408 / CBS 8840 / NBRC 1802 / NCYC 2889</strain>
    </source>
</reference>
<dbReference type="Proteomes" id="UP000002753">
    <property type="component" value="Unassembled WGS sequence"/>
</dbReference>
<dbReference type="PANTHER" id="PTHR45644">
    <property type="entry name" value="AAA ATPASE, PUTATIVE (AFU_ORTHOLOGUE AFUA_2G12920)-RELATED-RELATED"/>
    <property type="match status" value="1"/>
</dbReference>
<dbReference type="Gene3D" id="1.10.8.60">
    <property type="match status" value="1"/>
</dbReference>
<accession>J4TZ37</accession>
<evidence type="ECO:0000256" key="5">
    <source>
        <dbReference type="ARBA" id="ARBA00023128"/>
    </source>
</evidence>
<dbReference type="GO" id="GO:0005524">
    <property type="term" value="F:ATP binding"/>
    <property type="evidence" value="ECO:0007669"/>
    <property type="project" value="UniProtKB-KW"/>
</dbReference>
<keyword evidence="5" id="KW-0496">Mitochondrion</keyword>